<dbReference type="GO" id="GO:0003824">
    <property type="term" value="F:catalytic activity"/>
    <property type="evidence" value="ECO:0007669"/>
    <property type="project" value="InterPro"/>
</dbReference>
<comment type="similarity">
    <text evidence="2">Belongs to the amidase family.</text>
</comment>
<evidence type="ECO:0000313" key="6">
    <source>
        <dbReference type="Proteomes" id="UP000216215"/>
    </source>
</evidence>
<dbReference type="EMBL" id="NPKI01000015">
    <property type="protein sequence ID" value="PAQ02398.1"/>
    <property type="molecule type" value="Genomic_DNA"/>
</dbReference>
<dbReference type="InterPro" id="IPR020556">
    <property type="entry name" value="Amidase_CS"/>
</dbReference>
<name>A0AB36RCD8_9HYPH</name>
<evidence type="ECO:0000256" key="2">
    <source>
        <dbReference type="ARBA" id="ARBA00009199"/>
    </source>
</evidence>
<accession>A0AB36RCD8</accession>
<dbReference type="RefSeq" id="WP_095485008.1">
    <property type="nucleotide sequence ID" value="NZ_CP088151.1"/>
</dbReference>
<evidence type="ECO:0000256" key="3">
    <source>
        <dbReference type="ARBA" id="ARBA00021874"/>
    </source>
</evidence>
<dbReference type="SUPFAM" id="SSF75304">
    <property type="entry name" value="Amidase signature (AS) enzymes"/>
    <property type="match status" value="1"/>
</dbReference>
<dbReference type="PANTHER" id="PTHR11895:SF7">
    <property type="entry name" value="GLUTAMYL-TRNA(GLN) AMIDOTRANSFERASE SUBUNIT A, MITOCHONDRIAL"/>
    <property type="match status" value="1"/>
</dbReference>
<dbReference type="PANTHER" id="PTHR11895">
    <property type="entry name" value="TRANSAMIDASE"/>
    <property type="match status" value="1"/>
</dbReference>
<dbReference type="InterPro" id="IPR036928">
    <property type="entry name" value="AS_sf"/>
</dbReference>
<sequence>MKLPEYAALDAVALSEHVRSGDLSAAEVVEAAIEAIAKINPVLNAVTLVDAEGARSSARSLDQNSRLAGVPFLIKDTGIHTAEWPTTHSSAYFRDAAPKPDSEIVRRWRTAGLVFVGKTNTPEYANDFVTEPAFRGPTLNPWNLTITAGGSSGGAAAAVASGMVPVAHGSDIGGSIRVPAACCGLFGLKPSRALNPLGPYRGEIGAGLHAENVLSHTVRDSAAMLDMTAGPELGAPYRVSRSVPSYFDWLRTPSERLRIACLGRRADGTDVTPEIKARFLEAMALLEELGHEVEEASFPPEVDCGDGWSLLWMSEIGLTIRERAEEIGRMPGNDEIERLSRHALERFEQASAADFINAQSCAHRASFAMARKFDRFDLIMTPTTAELPPRLGEINGNGAHFDYEEWANRAYGFAPFTEIFNVTGQPAASLPLFQSNSGVPIGIQLVARQNEDHRLLRIAHELEQVTQWPTRHPPIWAADC</sequence>
<protein>
    <recommendedName>
        <fullName evidence="3">Indoleacetamide hydrolase</fullName>
    </recommendedName>
</protein>
<dbReference type="Pfam" id="PF01425">
    <property type="entry name" value="Amidase"/>
    <property type="match status" value="1"/>
</dbReference>
<dbReference type="InterPro" id="IPR000120">
    <property type="entry name" value="Amidase"/>
</dbReference>
<comment type="caution">
    <text evidence="5">The sequence shown here is derived from an EMBL/GenBank/DDBJ whole genome shotgun (WGS) entry which is preliminary data.</text>
</comment>
<proteinExistence type="inferred from homology"/>
<feature type="domain" description="Amidase" evidence="4">
    <location>
        <begin position="27"/>
        <end position="456"/>
    </location>
</feature>
<keyword evidence="6" id="KW-1185">Reference proteome</keyword>
<dbReference type="InterPro" id="IPR023631">
    <property type="entry name" value="Amidase_dom"/>
</dbReference>
<evidence type="ECO:0000313" key="5">
    <source>
        <dbReference type="EMBL" id="PAQ02398.1"/>
    </source>
</evidence>
<reference evidence="6" key="1">
    <citation type="submission" date="2017-08" db="EMBL/GenBank/DDBJ databases">
        <title>Mesorhizobium wenxinae sp. nov., a novel rhizobial species isolated from root nodules of chickpea (Cicer arietinum L.).</title>
        <authorList>
            <person name="Zhang J."/>
        </authorList>
    </citation>
    <scope>NUCLEOTIDE SEQUENCE [LARGE SCALE GENOMIC DNA]</scope>
    <source>
        <strain evidence="6">USDA 3392</strain>
    </source>
</reference>
<evidence type="ECO:0000256" key="1">
    <source>
        <dbReference type="ARBA" id="ARBA00003871"/>
    </source>
</evidence>
<dbReference type="Proteomes" id="UP000216215">
    <property type="component" value="Unassembled WGS sequence"/>
</dbReference>
<organism evidence="5 6">
    <name type="scientific">Mesorhizobium mediterraneum</name>
    <dbReference type="NCBI Taxonomy" id="43617"/>
    <lineage>
        <taxon>Bacteria</taxon>
        <taxon>Pseudomonadati</taxon>
        <taxon>Pseudomonadota</taxon>
        <taxon>Alphaproteobacteria</taxon>
        <taxon>Hyphomicrobiales</taxon>
        <taxon>Phyllobacteriaceae</taxon>
        <taxon>Mesorhizobium</taxon>
    </lineage>
</organism>
<comment type="function">
    <text evidence="1">Hydrolyzes indole-3-acetamide (IAM) into indole-3-acetic acid (IAA).</text>
</comment>
<dbReference type="AlphaFoldDB" id="A0AB36RCD8"/>
<gene>
    <name evidence="5" type="ORF">CIT25_13645</name>
</gene>
<dbReference type="Gene3D" id="3.90.1300.10">
    <property type="entry name" value="Amidase signature (AS) domain"/>
    <property type="match status" value="1"/>
</dbReference>
<dbReference type="PROSITE" id="PS00571">
    <property type="entry name" value="AMIDASES"/>
    <property type="match status" value="1"/>
</dbReference>
<evidence type="ECO:0000259" key="4">
    <source>
        <dbReference type="Pfam" id="PF01425"/>
    </source>
</evidence>